<dbReference type="OrthoDB" id="2755731at2759"/>
<dbReference type="Proteomes" id="UP000292957">
    <property type="component" value="Unassembled WGS sequence"/>
</dbReference>
<dbReference type="AlphaFoldDB" id="A0A4Q9MJT1"/>
<proteinExistence type="predicted"/>
<reference evidence="1" key="1">
    <citation type="submission" date="2019-01" db="EMBL/GenBank/DDBJ databases">
        <title>Draft genome sequences of three monokaryotic isolates of the white-rot basidiomycete fungus Dichomitus squalens.</title>
        <authorList>
            <consortium name="DOE Joint Genome Institute"/>
            <person name="Lopez S.C."/>
            <person name="Andreopoulos B."/>
            <person name="Pangilinan J."/>
            <person name="Lipzen A."/>
            <person name="Riley R."/>
            <person name="Ahrendt S."/>
            <person name="Ng V."/>
            <person name="Barry K."/>
            <person name="Daum C."/>
            <person name="Grigoriev I.V."/>
            <person name="Hilden K.S."/>
            <person name="Makela M.R."/>
            <person name="de Vries R.P."/>
        </authorList>
    </citation>
    <scope>NUCLEOTIDE SEQUENCE [LARGE SCALE GENOMIC DNA]</scope>
    <source>
        <strain evidence="1">OM18370.1</strain>
    </source>
</reference>
<name>A0A4Q9MJT1_9APHY</name>
<gene>
    <name evidence="1" type="ORF">BD311DRAFT_696068</name>
</gene>
<evidence type="ECO:0000313" key="1">
    <source>
        <dbReference type="EMBL" id="TBU27665.1"/>
    </source>
</evidence>
<dbReference type="EMBL" id="ML143429">
    <property type="protein sequence ID" value="TBU27665.1"/>
    <property type="molecule type" value="Genomic_DNA"/>
</dbReference>
<protein>
    <submittedName>
        <fullName evidence="1">Uncharacterized protein</fullName>
    </submittedName>
</protein>
<organism evidence="1">
    <name type="scientific">Dichomitus squalens</name>
    <dbReference type="NCBI Taxonomy" id="114155"/>
    <lineage>
        <taxon>Eukaryota</taxon>
        <taxon>Fungi</taxon>
        <taxon>Dikarya</taxon>
        <taxon>Basidiomycota</taxon>
        <taxon>Agaricomycotina</taxon>
        <taxon>Agaricomycetes</taxon>
        <taxon>Polyporales</taxon>
        <taxon>Polyporaceae</taxon>
        <taxon>Dichomitus</taxon>
    </lineage>
</organism>
<accession>A0A4Q9MJT1</accession>
<sequence length="263" mass="29364">MSCTDVGNARRGLLDGTGVVDQFGFVVNVFNTIQFAKHLLYNPVAGLYASRCPNEAKVKELRAILRRWKKVLSNLEPEQRAQFECDHPGEFDDMMESLERYEGLLDNFTIELTDNPWARYLPIGAQLSQDWAELCTGIKGLNSDYKTTTKKYRTKNRSNGAQQTTANAATYPPALSAAGQATMNADHGDVELPISTTTAPEITEQRVINRDTMISTERYRQVMRVYTMYNIPAGPLRDGYAAVLDFMTSLGLRGDSSDVFNPA</sequence>